<dbReference type="Pfam" id="PF00990">
    <property type="entry name" value="GGDEF"/>
    <property type="match status" value="1"/>
</dbReference>
<feature type="domain" description="Response regulatory" evidence="5">
    <location>
        <begin position="2"/>
        <end position="118"/>
    </location>
</feature>
<dbReference type="CDD" id="cd00156">
    <property type="entry name" value="REC"/>
    <property type="match status" value="1"/>
</dbReference>
<dbReference type="InterPro" id="IPR001789">
    <property type="entry name" value="Sig_transdc_resp-reg_receiver"/>
</dbReference>
<dbReference type="FunFam" id="3.30.70.270:FF:000001">
    <property type="entry name" value="Diguanylate cyclase domain protein"/>
    <property type="match status" value="1"/>
</dbReference>
<dbReference type="PANTHER" id="PTHR45138:SF9">
    <property type="entry name" value="DIGUANYLATE CYCLASE DGCM-RELATED"/>
    <property type="match status" value="1"/>
</dbReference>
<dbReference type="SMART" id="SM00448">
    <property type="entry name" value="REC"/>
    <property type="match status" value="1"/>
</dbReference>
<dbReference type="InterPro" id="IPR050469">
    <property type="entry name" value="Diguanylate_Cyclase"/>
</dbReference>
<dbReference type="Pfam" id="PF00072">
    <property type="entry name" value="Response_reg"/>
    <property type="match status" value="1"/>
</dbReference>
<comment type="catalytic activity">
    <reaction evidence="3">
        <text>2 GTP = 3',3'-c-di-GMP + 2 diphosphate</text>
        <dbReference type="Rhea" id="RHEA:24898"/>
        <dbReference type="ChEBI" id="CHEBI:33019"/>
        <dbReference type="ChEBI" id="CHEBI:37565"/>
        <dbReference type="ChEBI" id="CHEBI:58805"/>
        <dbReference type="EC" id="2.7.7.65"/>
    </reaction>
</comment>
<dbReference type="GO" id="GO:1902201">
    <property type="term" value="P:negative regulation of bacterial-type flagellum-dependent cell motility"/>
    <property type="evidence" value="ECO:0007669"/>
    <property type="project" value="TreeGrafter"/>
</dbReference>
<dbReference type="GO" id="GO:0005886">
    <property type="term" value="C:plasma membrane"/>
    <property type="evidence" value="ECO:0007669"/>
    <property type="project" value="TreeGrafter"/>
</dbReference>
<dbReference type="Gene3D" id="3.30.70.270">
    <property type="match status" value="1"/>
</dbReference>
<keyword evidence="4" id="KW-0597">Phosphoprotein</keyword>
<name>A0AA37T4A6_9GAMM</name>
<evidence type="ECO:0000313" key="7">
    <source>
        <dbReference type="EMBL" id="GLS24823.1"/>
    </source>
</evidence>
<evidence type="ECO:0000313" key="8">
    <source>
        <dbReference type="Proteomes" id="UP001156870"/>
    </source>
</evidence>
<dbReference type="InterPro" id="IPR011006">
    <property type="entry name" value="CheY-like_superfamily"/>
</dbReference>
<dbReference type="RefSeq" id="WP_232592353.1">
    <property type="nucleotide sequence ID" value="NZ_BSPD01000020.1"/>
</dbReference>
<dbReference type="Proteomes" id="UP001156870">
    <property type="component" value="Unassembled WGS sequence"/>
</dbReference>
<feature type="domain" description="GGDEF" evidence="6">
    <location>
        <begin position="168"/>
        <end position="305"/>
    </location>
</feature>
<evidence type="ECO:0000256" key="4">
    <source>
        <dbReference type="PROSITE-ProRule" id="PRU00169"/>
    </source>
</evidence>
<dbReference type="GO" id="GO:0043709">
    <property type="term" value="P:cell adhesion involved in single-species biofilm formation"/>
    <property type="evidence" value="ECO:0007669"/>
    <property type="project" value="TreeGrafter"/>
</dbReference>
<dbReference type="CDD" id="cd01949">
    <property type="entry name" value="GGDEF"/>
    <property type="match status" value="1"/>
</dbReference>
<dbReference type="EC" id="2.7.7.65" evidence="2"/>
<dbReference type="NCBIfam" id="TIGR00254">
    <property type="entry name" value="GGDEF"/>
    <property type="match status" value="1"/>
</dbReference>
<dbReference type="InterPro" id="IPR029787">
    <property type="entry name" value="Nucleotide_cyclase"/>
</dbReference>
<comment type="cofactor">
    <cofactor evidence="1">
        <name>Mg(2+)</name>
        <dbReference type="ChEBI" id="CHEBI:18420"/>
    </cofactor>
</comment>
<evidence type="ECO:0000259" key="6">
    <source>
        <dbReference type="PROSITE" id="PS50887"/>
    </source>
</evidence>
<evidence type="ECO:0000256" key="3">
    <source>
        <dbReference type="ARBA" id="ARBA00034247"/>
    </source>
</evidence>
<dbReference type="SUPFAM" id="SSF55073">
    <property type="entry name" value="Nucleotide cyclase"/>
    <property type="match status" value="1"/>
</dbReference>
<dbReference type="SMART" id="SM00267">
    <property type="entry name" value="GGDEF"/>
    <property type="match status" value="1"/>
</dbReference>
<dbReference type="InterPro" id="IPR043128">
    <property type="entry name" value="Rev_trsase/Diguanyl_cyclase"/>
</dbReference>
<dbReference type="GO" id="GO:0000160">
    <property type="term" value="P:phosphorelay signal transduction system"/>
    <property type="evidence" value="ECO:0007669"/>
    <property type="project" value="InterPro"/>
</dbReference>
<proteinExistence type="predicted"/>
<feature type="modified residue" description="4-aspartylphosphate" evidence="4">
    <location>
        <position position="51"/>
    </location>
</feature>
<reference evidence="7 8" key="1">
    <citation type="journal article" date="2014" name="Int. J. Syst. Evol. Microbiol.">
        <title>Complete genome sequence of Corynebacterium casei LMG S-19264T (=DSM 44701T), isolated from a smear-ripened cheese.</title>
        <authorList>
            <consortium name="US DOE Joint Genome Institute (JGI-PGF)"/>
            <person name="Walter F."/>
            <person name="Albersmeier A."/>
            <person name="Kalinowski J."/>
            <person name="Ruckert C."/>
        </authorList>
    </citation>
    <scope>NUCLEOTIDE SEQUENCE [LARGE SCALE GENOMIC DNA]</scope>
    <source>
        <strain evidence="7 8">NBRC 110095</strain>
    </source>
</reference>
<dbReference type="Gene3D" id="3.40.50.2300">
    <property type="match status" value="1"/>
</dbReference>
<evidence type="ECO:0000259" key="5">
    <source>
        <dbReference type="PROSITE" id="PS50110"/>
    </source>
</evidence>
<protein>
    <recommendedName>
        <fullName evidence="2">diguanylate cyclase</fullName>
        <ecNumber evidence="2">2.7.7.65</ecNumber>
    </recommendedName>
</protein>
<organism evidence="7 8">
    <name type="scientific">Marinibactrum halimedae</name>
    <dbReference type="NCBI Taxonomy" id="1444977"/>
    <lineage>
        <taxon>Bacteria</taxon>
        <taxon>Pseudomonadati</taxon>
        <taxon>Pseudomonadota</taxon>
        <taxon>Gammaproteobacteria</taxon>
        <taxon>Cellvibrionales</taxon>
        <taxon>Cellvibrionaceae</taxon>
        <taxon>Marinibactrum</taxon>
    </lineage>
</organism>
<comment type="caution">
    <text evidence="7">The sequence shown here is derived from an EMBL/GenBank/DDBJ whole genome shotgun (WGS) entry which is preliminary data.</text>
</comment>
<dbReference type="InterPro" id="IPR000160">
    <property type="entry name" value="GGDEF_dom"/>
</dbReference>
<sequence length="410" mass="46013">MKILIVEDSATIRAGMINMISKLGHEPIIAHSGEEALQMIGLTDFDMVIMDVDMPGLDGFETTHLMREALNYRWLPIVFATGNEGDEKVLEGIRAGGDDYLTKPISPTLLEAKLIAMQRLVVIHNELGELNEKLSYLSTKDELTGLYNRRMFSQKAEEVVQLSKRFNKPVSVMMMDVDHFKLYNDFYGHVEGDQCLKMVGNCISKIFNRKTDLFARYGGEEFIVLLSDSNRYQALEVAEKLLNELETQGMPHAKSTTAAHVTVSIGIASLNQNEEVKLGELIERADKNLYVAKTSGRNRAIAERDSSQKTILIASADKQRREELTVHLQIFANIITAESLSERLDINENLQPDWVIYDKSCATLTQSSQEDGAGYELYVEDTAGELVESLALSKTCNLVKLTEAFKRLFS</sequence>
<dbReference type="PROSITE" id="PS50887">
    <property type="entry name" value="GGDEF"/>
    <property type="match status" value="1"/>
</dbReference>
<dbReference type="EMBL" id="BSPD01000020">
    <property type="protein sequence ID" value="GLS24823.1"/>
    <property type="molecule type" value="Genomic_DNA"/>
</dbReference>
<dbReference type="GO" id="GO:0052621">
    <property type="term" value="F:diguanylate cyclase activity"/>
    <property type="evidence" value="ECO:0007669"/>
    <property type="project" value="UniProtKB-EC"/>
</dbReference>
<keyword evidence="8" id="KW-1185">Reference proteome</keyword>
<dbReference type="SUPFAM" id="SSF52172">
    <property type="entry name" value="CheY-like"/>
    <property type="match status" value="1"/>
</dbReference>
<dbReference type="PANTHER" id="PTHR45138">
    <property type="entry name" value="REGULATORY COMPONENTS OF SENSORY TRANSDUCTION SYSTEM"/>
    <property type="match status" value="1"/>
</dbReference>
<evidence type="ECO:0000256" key="2">
    <source>
        <dbReference type="ARBA" id="ARBA00012528"/>
    </source>
</evidence>
<accession>A0AA37T4A6</accession>
<dbReference type="PROSITE" id="PS50110">
    <property type="entry name" value="RESPONSE_REGULATORY"/>
    <property type="match status" value="1"/>
</dbReference>
<gene>
    <name evidence="7" type="ORF">GCM10007877_05370</name>
</gene>
<dbReference type="AlphaFoldDB" id="A0AA37T4A6"/>
<evidence type="ECO:0000256" key="1">
    <source>
        <dbReference type="ARBA" id="ARBA00001946"/>
    </source>
</evidence>